<reference evidence="9" key="1">
    <citation type="journal article" date="2013" name="Nature">
        <title>Draft genome of the wheat A-genome progenitor Triticum urartu.</title>
        <authorList>
            <person name="Ling H.Q."/>
            <person name="Zhao S."/>
            <person name="Liu D."/>
            <person name="Wang J."/>
            <person name="Sun H."/>
            <person name="Zhang C."/>
            <person name="Fan H."/>
            <person name="Li D."/>
            <person name="Dong L."/>
            <person name="Tao Y."/>
            <person name="Gao C."/>
            <person name="Wu H."/>
            <person name="Li Y."/>
            <person name="Cui Y."/>
            <person name="Guo X."/>
            <person name="Zheng S."/>
            <person name="Wang B."/>
            <person name="Yu K."/>
            <person name="Liang Q."/>
            <person name="Yang W."/>
            <person name="Lou X."/>
            <person name="Chen J."/>
            <person name="Feng M."/>
            <person name="Jian J."/>
            <person name="Zhang X."/>
            <person name="Luo G."/>
            <person name="Jiang Y."/>
            <person name="Liu J."/>
            <person name="Wang Z."/>
            <person name="Sha Y."/>
            <person name="Zhang B."/>
            <person name="Wu H."/>
            <person name="Tang D."/>
            <person name="Shen Q."/>
            <person name="Xue P."/>
            <person name="Zou S."/>
            <person name="Wang X."/>
            <person name="Liu X."/>
            <person name="Wang F."/>
            <person name="Yang Y."/>
            <person name="An X."/>
            <person name="Dong Z."/>
            <person name="Zhang K."/>
            <person name="Zhang X."/>
            <person name="Luo M.C."/>
            <person name="Dvorak J."/>
            <person name="Tong Y."/>
            <person name="Wang J."/>
            <person name="Yang H."/>
            <person name="Li Z."/>
            <person name="Wang D."/>
            <person name="Zhang A."/>
            <person name="Wang J."/>
        </authorList>
    </citation>
    <scope>NUCLEOTIDE SEQUENCE</scope>
</reference>
<evidence type="ECO:0000256" key="5">
    <source>
        <dbReference type="ARBA" id="ARBA00023180"/>
    </source>
</evidence>
<evidence type="ECO:0000256" key="1">
    <source>
        <dbReference type="ARBA" id="ARBA00007447"/>
    </source>
</evidence>
<keyword evidence="5" id="KW-0325">Glycoprotein</keyword>
<dbReference type="PROSITE" id="PS51767">
    <property type="entry name" value="PEPTIDASE_A1"/>
    <property type="match status" value="1"/>
</dbReference>
<dbReference type="InterPro" id="IPR032799">
    <property type="entry name" value="TAXi_C"/>
</dbReference>
<dbReference type="InterPro" id="IPR034161">
    <property type="entry name" value="Pepsin-like_plant"/>
</dbReference>
<dbReference type="InterPro" id="IPR021109">
    <property type="entry name" value="Peptidase_aspartic_dom_sf"/>
</dbReference>
<feature type="signal peptide" evidence="8">
    <location>
        <begin position="1"/>
        <end position="29"/>
    </location>
</feature>
<accession>M7ZYN1</accession>
<dbReference type="GO" id="GO:0004190">
    <property type="term" value="F:aspartic-type endopeptidase activity"/>
    <property type="evidence" value="ECO:0007669"/>
    <property type="project" value="UniProtKB-KW"/>
</dbReference>
<keyword evidence="4" id="KW-0378">Hydrolase</keyword>
<dbReference type="SUPFAM" id="SSF50630">
    <property type="entry name" value="Acid proteases"/>
    <property type="match status" value="1"/>
</dbReference>
<sequence>MAPPPAAQAAAALLLAALLALASSHAAVATGVFQVDTGSDILWVNCITCDKCPHKSGLGIDLMLYDPKGSSSGSTVSCDQPFCAATYGGKLPGCTASLPCEYSVMYGDGSTTTGYFVSDSLQYNQVSGDGQTRYGNGSVTFGCGAQQGGDLGNTNQALDGIIGFGQSNTSMLSQLAAAGKVKKIFSHCLDTITGGGIFAIGEVVQPKMKSTPLIPNIPRAMRTGDALGRWNTPHYNVNLKSIDVGNTALQLPSHIFETGEKKGTIIDSGTTLTYLPELVYKEIMAKIFAKHQDMTFRSIQDFLCFQYHESVDDGFPKIIFHFENDLGLNVYPHDYFFQNGDNLYCVGFQNGGLQSKDGKDMVLLGDLVLSNKVVVYDLENQVVGWADYNCSSSMKVKDDKTGAAYTVDAHDISSGWRRQWQKFLVLLVTMPMRKMASDGVVLKFSLMPPVEFANALRPDKFTGVHFKRWKVKFTLWITALKSFRVSVGALEGITEENERKFQEANTMFVECIMSVIADRLCDVYMHIQDGKTLWDALNAKFGATDADIELYIMENFHNYKMKAQVKFTTEKGGEVQPIANMVQRYPQNKNKGKNKYVFNKPVKTTTFKKNKFNKAELECYASGKPGHFSKKGPRSFRRRSEEPRGSDKLVGRPPGGA</sequence>
<organism evidence="9">
    <name type="scientific">Triticum urartu</name>
    <name type="common">Red wild einkorn</name>
    <name type="synonym">Crithodium urartu</name>
    <dbReference type="NCBI Taxonomy" id="4572"/>
    <lineage>
        <taxon>Eukaryota</taxon>
        <taxon>Viridiplantae</taxon>
        <taxon>Streptophyta</taxon>
        <taxon>Embryophyta</taxon>
        <taxon>Tracheophyta</taxon>
        <taxon>Spermatophyta</taxon>
        <taxon>Magnoliopsida</taxon>
        <taxon>Liliopsida</taxon>
        <taxon>Poales</taxon>
        <taxon>Poaceae</taxon>
        <taxon>BOP clade</taxon>
        <taxon>Pooideae</taxon>
        <taxon>Triticodae</taxon>
        <taxon>Triticeae</taxon>
        <taxon>Triticinae</taxon>
        <taxon>Triticum</taxon>
    </lineage>
</organism>
<dbReference type="PANTHER" id="PTHR13683:SF768">
    <property type="entry name" value="EUKARYOTIC ASPARTYL PROTEASE FAMILY PROTEIN"/>
    <property type="match status" value="1"/>
</dbReference>
<dbReference type="PANTHER" id="PTHR13683">
    <property type="entry name" value="ASPARTYL PROTEASES"/>
    <property type="match status" value="1"/>
</dbReference>
<keyword evidence="8" id="KW-0732">Signal</keyword>
<keyword evidence="3" id="KW-0064">Aspartyl protease</keyword>
<feature type="active site" evidence="6">
    <location>
        <position position="36"/>
    </location>
</feature>
<dbReference type="GO" id="GO:0006508">
    <property type="term" value="P:proteolysis"/>
    <property type="evidence" value="ECO:0007669"/>
    <property type="project" value="UniProtKB-KW"/>
</dbReference>
<feature type="region of interest" description="Disordered" evidence="7">
    <location>
        <begin position="622"/>
        <end position="657"/>
    </location>
</feature>
<dbReference type="EMBL" id="KD008520">
    <property type="protein sequence ID" value="EMS68288.1"/>
    <property type="molecule type" value="Genomic_DNA"/>
</dbReference>
<feature type="active site" evidence="6">
    <location>
        <position position="267"/>
    </location>
</feature>
<dbReference type="CDD" id="cd05476">
    <property type="entry name" value="pepsin_A_like_plant"/>
    <property type="match status" value="1"/>
</dbReference>
<dbReference type="FunFam" id="2.40.70.10:FF:000056">
    <property type="entry name" value="Eukaryotic aspartyl protease family protein"/>
    <property type="match status" value="1"/>
</dbReference>
<dbReference type="InterPro" id="IPR032861">
    <property type="entry name" value="TAXi_N"/>
</dbReference>
<feature type="compositionally biased region" description="Basic residues" evidence="7">
    <location>
        <begin position="627"/>
        <end position="637"/>
    </location>
</feature>
<evidence type="ECO:0000256" key="4">
    <source>
        <dbReference type="ARBA" id="ARBA00022801"/>
    </source>
</evidence>
<dbReference type="Gene3D" id="2.40.70.10">
    <property type="entry name" value="Acid Proteases"/>
    <property type="match status" value="2"/>
</dbReference>
<gene>
    <name evidence="9" type="ORF">TRIUR3_28961</name>
</gene>
<dbReference type="Pfam" id="PF14543">
    <property type="entry name" value="TAXi_N"/>
    <property type="match status" value="1"/>
</dbReference>
<evidence type="ECO:0000256" key="8">
    <source>
        <dbReference type="SAM" id="SignalP"/>
    </source>
</evidence>
<proteinExistence type="inferred from homology"/>
<dbReference type="InterPro" id="IPR001461">
    <property type="entry name" value="Aspartic_peptidase_A1"/>
</dbReference>
<dbReference type="eggNOG" id="KOG1339">
    <property type="taxonomic scope" value="Eukaryota"/>
</dbReference>
<evidence type="ECO:0000256" key="6">
    <source>
        <dbReference type="PIRSR" id="PIRSR601461-1"/>
    </source>
</evidence>
<dbReference type="InterPro" id="IPR033121">
    <property type="entry name" value="PEPTIDASE_A1"/>
</dbReference>
<evidence type="ECO:0000313" key="9">
    <source>
        <dbReference type="EMBL" id="EMS68288.1"/>
    </source>
</evidence>
<feature type="compositionally biased region" description="Basic and acidic residues" evidence="7">
    <location>
        <begin position="638"/>
        <end position="650"/>
    </location>
</feature>
<name>M7ZYN1_TRIUA</name>
<evidence type="ECO:0000256" key="2">
    <source>
        <dbReference type="ARBA" id="ARBA00022670"/>
    </source>
</evidence>
<dbReference type="AlphaFoldDB" id="M7ZYN1"/>
<evidence type="ECO:0000256" key="7">
    <source>
        <dbReference type="SAM" id="MobiDB-lite"/>
    </source>
</evidence>
<evidence type="ECO:0000256" key="3">
    <source>
        <dbReference type="ARBA" id="ARBA00022750"/>
    </source>
</evidence>
<keyword evidence="2" id="KW-0645">Protease</keyword>
<dbReference type="Pfam" id="PF14541">
    <property type="entry name" value="TAXi_C"/>
    <property type="match status" value="1"/>
</dbReference>
<protein>
    <submittedName>
        <fullName evidence="9">Aspartic proteinase-like protein 2</fullName>
    </submittedName>
</protein>
<dbReference type="OMA" id="IELYIME"/>
<dbReference type="STRING" id="4572.M7ZYN1"/>
<comment type="similarity">
    <text evidence="1">Belongs to the peptidase A1 family.</text>
</comment>
<feature type="chain" id="PRO_5010837524" evidence="8">
    <location>
        <begin position="30"/>
        <end position="657"/>
    </location>
</feature>